<dbReference type="InterPro" id="IPR051781">
    <property type="entry name" value="Metallo-dep_Hydrolase"/>
</dbReference>
<dbReference type="Proteomes" id="UP000265431">
    <property type="component" value="Unassembled WGS sequence"/>
</dbReference>
<dbReference type="AlphaFoldDB" id="A0A399QV22"/>
<feature type="domain" description="Amidohydrolase-related" evidence="1">
    <location>
        <begin position="332"/>
        <end position="666"/>
    </location>
</feature>
<gene>
    <name evidence="2" type="ORF">D1224_13615</name>
</gene>
<dbReference type="RefSeq" id="WP_119380501.1">
    <property type="nucleotide sequence ID" value="NZ_QWGB01000009.1"/>
</dbReference>
<dbReference type="InterPro" id="IPR032466">
    <property type="entry name" value="Metal_Hydrolase"/>
</dbReference>
<evidence type="ECO:0000313" key="2">
    <source>
        <dbReference type="EMBL" id="RIJ21349.1"/>
    </source>
</evidence>
<sequence>MTYRWMAAMGLLALGACSNPSGDEAPNAANETAGEAAEVSQSVYTIMVSGTKIGDMVVDRAGDEITVDYEYRNNGRGPTMAETITLDEDGVPVSWTVTGNTTFGNAVDESFSLEDGAARWTDSTGTGEADVSEPSVYIAQSGTPYALAVYAGALLSDDDLSMPALPAGSLSLEELDRVQLTAGEETVDATVYGLIGPELDPTYFLMDAESQDYLGLITPEFLIIHEGLEGDDVMLRERAVQYSTERFEALQAEHARNFDAPVRVSNVRIYDPETMTLGEPSSVLVEDDQITAIEAADASGEGEYVIDGNGGTLIAGLSDMHGHMGQNSALLNVLAGVTFVRDMGNDNEVLGELINKIENGTLAGPRIVRSSFIEGKSPYNSNNGIIVTSQEEANEAVRTSCEAGHFFMIKIYNSMKGEWVPEMVDIAHECGLKVAGHVPAFSRANAMVEAGYDELTHINQVMLGWVLEEEEDTRTLLRLTALSRLPDVDLDSPQVQETIDLMVENDVSIDPTLAIHEALLLSRNGETRAGVADYIDHMPVGVQRGAKQAWSNIETPEDDAAYAGAFDQIVETLSRMREAGITIWFGTDMGGAFNQHREMELYQDVGFTAGEILTRSTQEAADYLGMGDEIGSIEAGKKADFFLVPGNPLDDLAAIKTVQLVMKDGTAYFPSEIYPAFGIEPFVDAPEVVAPDAAEAE</sequence>
<dbReference type="SUPFAM" id="SSF51556">
    <property type="entry name" value="Metallo-dependent hydrolases"/>
    <property type="match status" value="1"/>
</dbReference>
<reference evidence="2 3" key="1">
    <citation type="submission" date="2018-08" db="EMBL/GenBank/DDBJ databases">
        <title>Henriciella mobilis sp. nov., isolated from seawater.</title>
        <authorList>
            <person name="Cheng H."/>
            <person name="Wu Y.-H."/>
            <person name="Xu X.-W."/>
            <person name="Guo L.-L."/>
        </authorList>
    </citation>
    <scope>NUCLEOTIDE SEQUENCE [LARGE SCALE GENOMIC DNA]</scope>
    <source>
        <strain evidence="2 3">CCUG66934</strain>
    </source>
</reference>
<dbReference type="Gene3D" id="2.30.40.10">
    <property type="entry name" value="Urease, subunit C, domain 1"/>
    <property type="match status" value="1"/>
</dbReference>
<dbReference type="Pfam" id="PF01979">
    <property type="entry name" value="Amidohydro_1"/>
    <property type="match status" value="1"/>
</dbReference>
<protein>
    <submittedName>
        <fullName evidence="2">Amidohydrolase</fullName>
    </submittedName>
</protein>
<dbReference type="SUPFAM" id="SSF51338">
    <property type="entry name" value="Composite domain of metallo-dependent hydrolases"/>
    <property type="match status" value="2"/>
</dbReference>
<dbReference type="GO" id="GO:0016810">
    <property type="term" value="F:hydrolase activity, acting on carbon-nitrogen (but not peptide) bonds"/>
    <property type="evidence" value="ECO:0007669"/>
    <property type="project" value="InterPro"/>
</dbReference>
<accession>A0A399QV22</accession>
<organism evidence="2 3">
    <name type="scientific">Henriciella barbarensis</name>
    <dbReference type="NCBI Taxonomy" id="86342"/>
    <lineage>
        <taxon>Bacteria</taxon>
        <taxon>Pseudomonadati</taxon>
        <taxon>Pseudomonadota</taxon>
        <taxon>Alphaproteobacteria</taxon>
        <taxon>Hyphomonadales</taxon>
        <taxon>Hyphomonadaceae</taxon>
        <taxon>Henriciella</taxon>
    </lineage>
</organism>
<keyword evidence="2" id="KW-0378">Hydrolase</keyword>
<dbReference type="InterPro" id="IPR006680">
    <property type="entry name" value="Amidohydro-rel"/>
</dbReference>
<dbReference type="PANTHER" id="PTHR43135:SF3">
    <property type="entry name" value="ALPHA-D-RIBOSE 1-METHYLPHOSPHONATE 5-TRIPHOSPHATE DIPHOSPHATASE"/>
    <property type="match status" value="1"/>
</dbReference>
<dbReference type="PANTHER" id="PTHR43135">
    <property type="entry name" value="ALPHA-D-RIBOSE 1-METHYLPHOSPHONATE 5-TRIPHOSPHATE DIPHOSPHATASE"/>
    <property type="match status" value="1"/>
</dbReference>
<proteinExistence type="predicted"/>
<evidence type="ECO:0000259" key="1">
    <source>
        <dbReference type="Pfam" id="PF01979"/>
    </source>
</evidence>
<keyword evidence="3" id="KW-1185">Reference proteome</keyword>
<dbReference type="InterPro" id="IPR011059">
    <property type="entry name" value="Metal-dep_hydrolase_composite"/>
</dbReference>
<name>A0A399QV22_9PROT</name>
<evidence type="ECO:0000313" key="3">
    <source>
        <dbReference type="Proteomes" id="UP000265431"/>
    </source>
</evidence>
<dbReference type="PROSITE" id="PS51257">
    <property type="entry name" value="PROKAR_LIPOPROTEIN"/>
    <property type="match status" value="1"/>
</dbReference>
<dbReference type="EMBL" id="QWGB01000009">
    <property type="protein sequence ID" value="RIJ21349.1"/>
    <property type="molecule type" value="Genomic_DNA"/>
</dbReference>
<dbReference type="Gene3D" id="3.20.20.140">
    <property type="entry name" value="Metal-dependent hydrolases"/>
    <property type="match status" value="1"/>
</dbReference>
<comment type="caution">
    <text evidence="2">The sequence shown here is derived from an EMBL/GenBank/DDBJ whole genome shotgun (WGS) entry which is preliminary data.</text>
</comment>
<dbReference type="OrthoDB" id="9765769at2"/>